<protein>
    <submittedName>
        <fullName evidence="2">Uncharacterized protein</fullName>
    </submittedName>
</protein>
<gene>
    <name evidence="2" type="ORF">PPGU16_17570</name>
</gene>
<dbReference type="AlphaFoldDB" id="A0A7I8BKL4"/>
<dbReference type="KEGG" id="plad:PPGU16_17570"/>
<proteinExistence type="predicted"/>
<dbReference type="EMBL" id="AP023174">
    <property type="protein sequence ID" value="BCF88690.1"/>
    <property type="molecule type" value="Genomic_DNA"/>
</dbReference>
<evidence type="ECO:0000313" key="2">
    <source>
        <dbReference type="EMBL" id="BCF88690.1"/>
    </source>
</evidence>
<reference evidence="2 3" key="1">
    <citation type="journal article" date="2020" name="Genes (Basel)">
        <title>Genomic Comparison of Insect Gut Symbionts from Divergent Burkholderia Subclades.</title>
        <authorList>
            <person name="Takeshita K."/>
            <person name="Kikuchi Y."/>
        </authorList>
    </citation>
    <scope>NUCLEOTIDE SEQUENCE [LARGE SCALE GENOMIC DNA]</scope>
    <source>
        <strain evidence="2 3">PGU16</strain>
    </source>
</reference>
<dbReference type="Gene3D" id="3.30.50.20">
    <property type="entry name" value="prophage-derive protein ybcO"/>
    <property type="match status" value="1"/>
</dbReference>
<sequence>MLTRKKPLQRTEFKRKPHSPFSSLTPRKQWLRNSEIKRRTRKKREWHDAKMRDACRDQICYLRVPLLCPLRDPEETIVPAHSNESEHGKGGARKADDRYTVPACFWCHAWLDQGDAPRALKFSTWRRGYREWSLVRDGAVDESVE</sequence>
<keyword evidence="3" id="KW-1185">Reference proteome</keyword>
<accession>A0A7I8BKL4</accession>
<evidence type="ECO:0000256" key="1">
    <source>
        <dbReference type="SAM" id="MobiDB-lite"/>
    </source>
</evidence>
<name>A0A7I8BKL4_9BURK</name>
<evidence type="ECO:0000313" key="3">
    <source>
        <dbReference type="Proteomes" id="UP000510888"/>
    </source>
</evidence>
<organism evidence="2 3">
    <name type="scientific">Paraburkholderia largidicola</name>
    <dbReference type="NCBI Taxonomy" id="3014751"/>
    <lineage>
        <taxon>Bacteria</taxon>
        <taxon>Pseudomonadati</taxon>
        <taxon>Pseudomonadota</taxon>
        <taxon>Betaproteobacteria</taxon>
        <taxon>Burkholderiales</taxon>
        <taxon>Burkholderiaceae</taxon>
        <taxon>Paraburkholderia</taxon>
    </lineage>
</organism>
<feature type="region of interest" description="Disordered" evidence="1">
    <location>
        <begin position="1"/>
        <end position="43"/>
    </location>
</feature>
<dbReference type="Proteomes" id="UP000510888">
    <property type="component" value="Chromosome 1"/>
</dbReference>
<dbReference type="RefSeq" id="WP_243460517.1">
    <property type="nucleotide sequence ID" value="NZ_AP023174.1"/>
</dbReference>